<gene>
    <name evidence="4" type="ORF">B0J11DRAFT_117709</name>
</gene>
<keyword evidence="5" id="KW-1185">Reference proteome</keyword>
<protein>
    <submittedName>
        <fullName evidence="4">Uncharacterized protein</fullName>
    </submittedName>
</protein>
<organism evidence="4 5">
    <name type="scientific">Dendryphion nanum</name>
    <dbReference type="NCBI Taxonomy" id="256645"/>
    <lineage>
        <taxon>Eukaryota</taxon>
        <taxon>Fungi</taxon>
        <taxon>Dikarya</taxon>
        <taxon>Ascomycota</taxon>
        <taxon>Pezizomycotina</taxon>
        <taxon>Dothideomycetes</taxon>
        <taxon>Pleosporomycetidae</taxon>
        <taxon>Pleosporales</taxon>
        <taxon>Torulaceae</taxon>
        <taxon>Dendryphion</taxon>
    </lineage>
</organism>
<feature type="signal peptide" evidence="3">
    <location>
        <begin position="1"/>
        <end position="24"/>
    </location>
</feature>
<keyword evidence="2" id="KW-0812">Transmembrane</keyword>
<keyword evidence="3" id="KW-0732">Signal</keyword>
<evidence type="ECO:0000313" key="4">
    <source>
        <dbReference type="EMBL" id="KAH7116108.1"/>
    </source>
</evidence>
<keyword evidence="2" id="KW-1133">Transmembrane helix</keyword>
<dbReference type="AlphaFoldDB" id="A0A9P9DBH7"/>
<comment type="caution">
    <text evidence="4">The sequence shown here is derived from an EMBL/GenBank/DDBJ whole genome shotgun (WGS) entry which is preliminary data.</text>
</comment>
<proteinExistence type="predicted"/>
<dbReference type="Proteomes" id="UP000700596">
    <property type="component" value="Unassembled WGS sequence"/>
</dbReference>
<sequence>MWSFKAPAAVLGLLAVTLFSPVAAKPYPLPTARVEEPRDLQNASNIEKRQCAGTPCGYYKQLCCTGSQVCMTNSNNEAVCGVGGQATNGWSFYTSVGTDVITKTAVYSTYVGSPNPQATGTCPSQWDSPCGAGLCCGVGYYCATIGTCKLNGGSTGGIIGTLTPSAPLRPTSSTLIIITATGSPTATLPFSTPIPTGVNGTLLPQEGGGGGLSGGAIAGIVIGVLLGILLLLLICFYCCAKSLFDTLLACFGIGKKNRKHTHEETYIEEHHHSSGGAAAAAGGGRRWYGQAPSRQSRTKKSGGMGGLLGAGAALGGLALALGLKRKHDRKEDDKTTTYTGSSAYYSDYTSSSSASSSDRRSRPTRHSSRR</sequence>
<keyword evidence="2" id="KW-0472">Membrane</keyword>
<dbReference type="PANTHER" id="PTHR16861">
    <property type="entry name" value="GLYCOPROTEIN 38"/>
    <property type="match status" value="1"/>
</dbReference>
<dbReference type="PANTHER" id="PTHR16861:SF10">
    <property type="entry name" value="MID2 DOMAIN-CONTAINING PROTEIN"/>
    <property type="match status" value="1"/>
</dbReference>
<evidence type="ECO:0000256" key="1">
    <source>
        <dbReference type="SAM" id="MobiDB-lite"/>
    </source>
</evidence>
<dbReference type="OrthoDB" id="5425848at2759"/>
<feature type="region of interest" description="Disordered" evidence="1">
    <location>
        <begin position="326"/>
        <end position="370"/>
    </location>
</feature>
<accession>A0A9P9DBH7</accession>
<evidence type="ECO:0000256" key="3">
    <source>
        <dbReference type="SAM" id="SignalP"/>
    </source>
</evidence>
<feature type="compositionally biased region" description="Low complexity" evidence="1">
    <location>
        <begin position="336"/>
        <end position="356"/>
    </location>
</feature>
<feature type="chain" id="PRO_5040491490" evidence="3">
    <location>
        <begin position="25"/>
        <end position="370"/>
    </location>
</feature>
<feature type="region of interest" description="Disordered" evidence="1">
    <location>
        <begin position="267"/>
        <end position="302"/>
    </location>
</feature>
<feature type="transmembrane region" description="Helical" evidence="2">
    <location>
        <begin position="216"/>
        <end position="239"/>
    </location>
</feature>
<name>A0A9P9DBH7_9PLEO</name>
<dbReference type="EMBL" id="JAGMWT010000015">
    <property type="protein sequence ID" value="KAH7116108.1"/>
    <property type="molecule type" value="Genomic_DNA"/>
</dbReference>
<reference evidence="4" key="1">
    <citation type="journal article" date="2021" name="Nat. Commun.">
        <title>Genetic determinants of endophytism in the Arabidopsis root mycobiome.</title>
        <authorList>
            <person name="Mesny F."/>
            <person name="Miyauchi S."/>
            <person name="Thiergart T."/>
            <person name="Pickel B."/>
            <person name="Atanasova L."/>
            <person name="Karlsson M."/>
            <person name="Huettel B."/>
            <person name="Barry K.W."/>
            <person name="Haridas S."/>
            <person name="Chen C."/>
            <person name="Bauer D."/>
            <person name="Andreopoulos W."/>
            <person name="Pangilinan J."/>
            <person name="LaButti K."/>
            <person name="Riley R."/>
            <person name="Lipzen A."/>
            <person name="Clum A."/>
            <person name="Drula E."/>
            <person name="Henrissat B."/>
            <person name="Kohler A."/>
            <person name="Grigoriev I.V."/>
            <person name="Martin F.M."/>
            <person name="Hacquard S."/>
        </authorList>
    </citation>
    <scope>NUCLEOTIDE SEQUENCE</scope>
    <source>
        <strain evidence="4">MPI-CAGE-CH-0243</strain>
    </source>
</reference>
<feature type="transmembrane region" description="Helical" evidence="2">
    <location>
        <begin position="304"/>
        <end position="323"/>
    </location>
</feature>
<evidence type="ECO:0000256" key="2">
    <source>
        <dbReference type="SAM" id="Phobius"/>
    </source>
</evidence>
<evidence type="ECO:0000313" key="5">
    <source>
        <dbReference type="Proteomes" id="UP000700596"/>
    </source>
</evidence>